<dbReference type="Pfam" id="PF14223">
    <property type="entry name" value="Retrotran_gag_2"/>
    <property type="match status" value="1"/>
</dbReference>
<dbReference type="EMBL" id="CP126662">
    <property type="protein sequence ID" value="WKA05195.1"/>
    <property type="molecule type" value="Genomic_DNA"/>
</dbReference>
<accession>A0ABY9DCS6</accession>
<proteinExistence type="predicted"/>
<evidence type="ECO:0008006" key="4">
    <source>
        <dbReference type="Google" id="ProtNLM"/>
    </source>
</evidence>
<dbReference type="PANTHER" id="PTHR35317:SF43">
    <property type="entry name" value="TRANSMEMBRANE PROTEIN"/>
    <property type="match status" value="1"/>
</dbReference>
<dbReference type="PANTHER" id="PTHR35317">
    <property type="entry name" value="OS04G0629600 PROTEIN"/>
    <property type="match status" value="1"/>
</dbReference>
<evidence type="ECO:0000256" key="1">
    <source>
        <dbReference type="SAM" id="MobiDB-lite"/>
    </source>
</evidence>
<keyword evidence="3" id="KW-1185">Reference proteome</keyword>
<gene>
    <name evidence="2" type="ORF">VitviT2T_023174</name>
</gene>
<evidence type="ECO:0000313" key="3">
    <source>
        <dbReference type="Proteomes" id="UP001227230"/>
    </source>
</evidence>
<reference evidence="2 3" key="1">
    <citation type="journal article" date="2023" name="Hortic Res">
        <title>The complete reference genome for grapevine (Vitis vinifera L.) genetics and breeding.</title>
        <authorList>
            <person name="Shi X."/>
            <person name="Cao S."/>
            <person name="Wang X."/>
            <person name="Huang S."/>
            <person name="Wang Y."/>
            <person name="Liu Z."/>
            <person name="Liu W."/>
            <person name="Leng X."/>
            <person name="Peng Y."/>
            <person name="Wang N."/>
            <person name="Wang Y."/>
            <person name="Ma Z."/>
            <person name="Xu X."/>
            <person name="Zhang F."/>
            <person name="Xue H."/>
            <person name="Zhong H."/>
            <person name="Wang Y."/>
            <person name="Zhang K."/>
            <person name="Velt A."/>
            <person name="Avia K."/>
            <person name="Holtgrawe D."/>
            <person name="Grimplet J."/>
            <person name="Matus J.T."/>
            <person name="Ware D."/>
            <person name="Wu X."/>
            <person name="Wang H."/>
            <person name="Liu C."/>
            <person name="Fang Y."/>
            <person name="Rustenholz C."/>
            <person name="Cheng Z."/>
            <person name="Xiao H."/>
            <person name="Zhou Y."/>
        </authorList>
    </citation>
    <scope>NUCLEOTIDE SEQUENCE [LARGE SCALE GENOMIC DNA]</scope>
    <source>
        <strain evidence="3">cv. Pinot noir / PN40024</strain>
        <tissue evidence="2">Leaf</tissue>
    </source>
</reference>
<name>A0ABY9DCS6_VITVI</name>
<evidence type="ECO:0000313" key="2">
    <source>
        <dbReference type="EMBL" id="WKA05195.1"/>
    </source>
</evidence>
<organism evidence="2 3">
    <name type="scientific">Vitis vinifera</name>
    <name type="common">Grape</name>
    <dbReference type="NCBI Taxonomy" id="29760"/>
    <lineage>
        <taxon>Eukaryota</taxon>
        <taxon>Viridiplantae</taxon>
        <taxon>Streptophyta</taxon>
        <taxon>Embryophyta</taxon>
        <taxon>Tracheophyta</taxon>
        <taxon>Spermatophyta</taxon>
        <taxon>Magnoliopsida</taxon>
        <taxon>eudicotyledons</taxon>
        <taxon>Gunneridae</taxon>
        <taxon>Pentapetalae</taxon>
        <taxon>rosids</taxon>
        <taxon>Vitales</taxon>
        <taxon>Vitaceae</taxon>
        <taxon>Viteae</taxon>
        <taxon>Vitis</taxon>
    </lineage>
</organism>
<feature type="region of interest" description="Disordered" evidence="1">
    <location>
        <begin position="134"/>
        <end position="159"/>
    </location>
</feature>
<feature type="compositionally biased region" description="Basic residues" evidence="1">
    <location>
        <begin position="149"/>
        <end position="159"/>
    </location>
</feature>
<dbReference type="Proteomes" id="UP001227230">
    <property type="component" value="Chromosome 15"/>
</dbReference>
<sequence length="159" mass="18157">MSLMIMKHSIPKAIKGAIPKETRAKTFLDQIANRFAINENVETSTILSKLVSLQYKGKENIMEYIMEMSNLVTRLNALKLELSEDILMHLVLISLPTQFSPFKISYNTQKEKWTLNELIAQCVQERERLKQEKIESAHLASTSQGFGTGKKRKSDNKGK</sequence>
<protein>
    <recommendedName>
        <fullName evidence="4">Retrotransposon gag domain-containing protein</fullName>
    </recommendedName>
</protein>